<proteinExistence type="predicted"/>
<reference evidence="2" key="1">
    <citation type="submission" date="2018-06" db="EMBL/GenBank/DDBJ databases">
        <authorList>
            <person name="Zhirakovskaya E."/>
        </authorList>
    </citation>
    <scope>NUCLEOTIDE SEQUENCE</scope>
</reference>
<dbReference type="InterPro" id="IPR036390">
    <property type="entry name" value="WH_DNA-bd_sf"/>
</dbReference>
<dbReference type="PANTHER" id="PTHR37318">
    <property type="entry name" value="BSL7504 PROTEIN"/>
    <property type="match status" value="1"/>
</dbReference>
<sequence length="98" mass="11060">MNKLDKLIHQPVRLQVMAILVGLADEAQLGFTALRDMLALSDGNLGAHLRKLEDAKYIQIQKTFVARKPQTFVQATPLGRQRFQDHVAALEIILKQNK</sequence>
<feature type="domain" description="Winged helix DNA-binding" evidence="1">
    <location>
        <begin position="12"/>
        <end position="93"/>
    </location>
</feature>
<evidence type="ECO:0000259" key="1">
    <source>
        <dbReference type="Pfam" id="PF13601"/>
    </source>
</evidence>
<accession>A0A3B0UWQ3</accession>
<dbReference type="AlphaFoldDB" id="A0A3B0UWQ3"/>
<dbReference type="Pfam" id="PF13601">
    <property type="entry name" value="HTH_34"/>
    <property type="match status" value="1"/>
</dbReference>
<dbReference type="PANTHER" id="PTHR37318:SF1">
    <property type="entry name" value="BSL7504 PROTEIN"/>
    <property type="match status" value="1"/>
</dbReference>
<gene>
    <name evidence="2" type="ORF">MNBD_CHLOROFLEXI01-4119</name>
</gene>
<dbReference type="SUPFAM" id="SSF46785">
    <property type="entry name" value="Winged helix' DNA-binding domain"/>
    <property type="match status" value="1"/>
</dbReference>
<dbReference type="InterPro" id="IPR027395">
    <property type="entry name" value="WH_DNA-bd_dom"/>
</dbReference>
<evidence type="ECO:0000313" key="2">
    <source>
        <dbReference type="EMBL" id="VAW30842.1"/>
    </source>
</evidence>
<organism evidence="2">
    <name type="scientific">hydrothermal vent metagenome</name>
    <dbReference type="NCBI Taxonomy" id="652676"/>
    <lineage>
        <taxon>unclassified sequences</taxon>
        <taxon>metagenomes</taxon>
        <taxon>ecological metagenomes</taxon>
    </lineage>
</organism>
<name>A0A3B0UWQ3_9ZZZZ</name>
<dbReference type="Gene3D" id="1.10.10.10">
    <property type="entry name" value="Winged helix-like DNA-binding domain superfamily/Winged helix DNA-binding domain"/>
    <property type="match status" value="1"/>
</dbReference>
<dbReference type="EMBL" id="UOEU01000094">
    <property type="protein sequence ID" value="VAW30842.1"/>
    <property type="molecule type" value="Genomic_DNA"/>
</dbReference>
<dbReference type="InterPro" id="IPR036388">
    <property type="entry name" value="WH-like_DNA-bd_sf"/>
</dbReference>
<protein>
    <recommendedName>
        <fullName evidence="1">Winged helix DNA-binding domain-containing protein</fullName>
    </recommendedName>
</protein>